<dbReference type="AlphaFoldDB" id="A0A2T0PVS1"/>
<keyword evidence="1" id="KW-1133">Transmembrane helix</keyword>
<evidence type="ECO:0000313" key="3">
    <source>
        <dbReference type="Proteomes" id="UP000237846"/>
    </source>
</evidence>
<comment type="caution">
    <text evidence="2">The sequence shown here is derived from an EMBL/GenBank/DDBJ whole genome shotgun (WGS) entry which is preliminary data.</text>
</comment>
<protein>
    <submittedName>
        <fullName evidence="2">Uncharacterized protein</fullName>
    </submittedName>
</protein>
<keyword evidence="1" id="KW-0812">Transmembrane</keyword>
<organism evidence="2 3">
    <name type="scientific">Allonocardiopsis opalescens</name>
    <dbReference type="NCBI Taxonomy" id="1144618"/>
    <lineage>
        <taxon>Bacteria</taxon>
        <taxon>Bacillati</taxon>
        <taxon>Actinomycetota</taxon>
        <taxon>Actinomycetes</taxon>
        <taxon>Streptosporangiales</taxon>
        <taxon>Allonocardiopsis</taxon>
    </lineage>
</organism>
<accession>A0A2T0PVS1</accession>
<feature type="transmembrane region" description="Helical" evidence="1">
    <location>
        <begin position="16"/>
        <end position="39"/>
    </location>
</feature>
<sequence length="106" mass="11148">MVPVAEAVTWVAGGTLGILAAVLVAGIAIGAASMHWALLPRLRRLERQRDDRRAALKAKLAAADSGPLEAIVDAVRETRPEGGIRWPDAVDRMIADASARDTGGAR</sequence>
<dbReference type="EMBL" id="PVZC01000009">
    <property type="protein sequence ID" value="PRX95607.1"/>
    <property type="molecule type" value="Genomic_DNA"/>
</dbReference>
<proteinExistence type="predicted"/>
<reference evidence="2 3" key="1">
    <citation type="submission" date="2018-03" db="EMBL/GenBank/DDBJ databases">
        <title>Genomic Encyclopedia of Archaeal and Bacterial Type Strains, Phase II (KMG-II): from individual species to whole genera.</title>
        <authorList>
            <person name="Goeker M."/>
        </authorList>
    </citation>
    <scope>NUCLEOTIDE SEQUENCE [LARGE SCALE GENOMIC DNA]</scope>
    <source>
        <strain evidence="2 3">DSM 45601</strain>
    </source>
</reference>
<evidence type="ECO:0000313" key="2">
    <source>
        <dbReference type="EMBL" id="PRX95607.1"/>
    </source>
</evidence>
<dbReference type="Proteomes" id="UP000237846">
    <property type="component" value="Unassembled WGS sequence"/>
</dbReference>
<keyword evidence="1" id="KW-0472">Membrane</keyword>
<name>A0A2T0PVS1_9ACTN</name>
<evidence type="ECO:0000256" key="1">
    <source>
        <dbReference type="SAM" id="Phobius"/>
    </source>
</evidence>
<gene>
    <name evidence="2" type="ORF">CLV72_109216</name>
</gene>
<keyword evidence="3" id="KW-1185">Reference proteome</keyword>